<evidence type="ECO:0000313" key="1">
    <source>
        <dbReference type="EMBL" id="QLY31215.1"/>
    </source>
</evidence>
<evidence type="ECO:0000313" key="2">
    <source>
        <dbReference type="Proteomes" id="UP000515512"/>
    </source>
</evidence>
<dbReference type="KEGG" id="nhu:H0264_02175"/>
<accession>A0A7D6VF56</accession>
<dbReference type="SUPFAM" id="SSF55961">
    <property type="entry name" value="Bet v1-like"/>
    <property type="match status" value="1"/>
</dbReference>
<proteinExistence type="predicted"/>
<reference evidence="1 2" key="1">
    <citation type="submission" date="2020-07" db="EMBL/GenBank/DDBJ databases">
        <authorList>
            <person name="Zhuang K."/>
            <person name="Ran Y."/>
        </authorList>
    </citation>
    <scope>NUCLEOTIDE SEQUENCE [LARGE SCALE GENOMIC DNA]</scope>
    <source>
        <strain evidence="1 2">WCH-YHL-001</strain>
    </source>
</reference>
<dbReference type="EMBL" id="CP059399">
    <property type="protein sequence ID" value="QLY31215.1"/>
    <property type="molecule type" value="Genomic_DNA"/>
</dbReference>
<keyword evidence="2" id="KW-1185">Reference proteome</keyword>
<dbReference type="RefSeq" id="WP_181582411.1">
    <property type="nucleotide sequence ID" value="NZ_CP059399.1"/>
</dbReference>
<sequence length="132" mass="14681">MERLPYIDQHSRLVAADRAHTWTALLRTTCKNPDDLNTLPHGFSLDEADPPKRLAAEGQHRFSRYALTFTLEEVDSGHTRLVADSYGAFPGLGGRIYRALVVGSGGHALIVRDMVRRIGVAAEKLARTERRS</sequence>
<evidence type="ECO:0008006" key="3">
    <source>
        <dbReference type="Google" id="ProtNLM"/>
    </source>
</evidence>
<dbReference type="AlphaFoldDB" id="A0A7D6VF56"/>
<name>A0A7D6VF56_9NOCA</name>
<protein>
    <recommendedName>
        <fullName evidence="3">Polyketide cyclase/dehydrase/lipid transport protein</fullName>
    </recommendedName>
</protein>
<dbReference type="Proteomes" id="UP000515512">
    <property type="component" value="Chromosome"/>
</dbReference>
<organism evidence="1 2">
    <name type="scientific">Nocardia huaxiensis</name>
    <dbReference type="NCBI Taxonomy" id="2755382"/>
    <lineage>
        <taxon>Bacteria</taxon>
        <taxon>Bacillati</taxon>
        <taxon>Actinomycetota</taxon>
        <taxon>Actinomycetes</taxon>
        <taxon>Mycobacteriales</taxon>
        <taxon>Nocardiaceae</taxon>
        <taxon>Nocardia</taxon>
    </lineage>
</organism>
<gene>
    <name evidence="1" type="ORF">H0264_02175</name>
</gene>